<evidence type="ECO:0000313" key="2">
    <source>
        <dbReference type="EMBL" id="MBB4106841.1"/>
    </source>
</evidence>
<sequence length="236" mass="26904">MFYFKYCFMFVSYSNELMMKLSESKVIKALNGLATVALVLYVIILLIKLFSSGVPSATQGIKWYGVYNVKAEPSIKNKVVSKNEGLAKWFNNKVLVSETKRAMVQLRFKTYTELFSLPAIGFQLVYLIYFLSIGFIILSVKRFFKSLTVNEVFTRKNTSIIMWCSVILICLPIIRWLTQELFINCILNLNLNDSGYYLSNGVGLLDTETIIGLVLMAFGFAFKVGVDIKQENESFV</sequence>
<dbReference type="RefSeq" id="WP_183760064.1">
    <property type="nucleotide sequence ID" value="NZ_BMHZ01000002.1"/>
</dbReference>
<evidence type="ECO:0008006" key="4">
    <source>
        <dbReference type="Google" id="ProtNLM"/>
    </source>
</evidence>
<name>A0A7W6K7Y4_9SPHI</name>
<protein>
    <recommendedName>
        <fullName evidence="4">DUF2975 domain-containing protein</fullName>
    </recommendedName>
</protein>
<evidence type="ECO:0000313" key="3">
    <source>
        <dbReference type="Proteomes" id="UP000532273"/>
    </source>
</evidence>
<organism evidence="2 3">
    <name type="scientific">Pedobacter zeae</name>
    <dbReference type="NCBI Taxonomy" id="1737356"/>
    <lineage>
        <taxon>Bacteria</taxon>
        <taxon>Pseudomonadati</taxon>
        <taxon>Bacteroidota</taxon>
        <taxon>Sphingobacteriia</taxon>
        <taxon>Sphingobacteriales</taxon>
        <taxon>Sphingobacteriaceae</taxon>
        <taxon>Pedobacter</taxon>
    </lineage>
</organism>
<keyword evidence="1" id="KW-1133">Transmembrane helix</keyword>
<feature type="transmembrane region" description="Helical" evidence="1">
    <location>
        <begin position="120"/>
        <end position="140"/>
    </location>
</feature>
<comment type="caution">
    <text evidence="2">The sequence shown here is derived from an EMBL/GenBank/DDBJ whole genome shotgun (WGS) entry which is preliminary data.</text>
</comment>
<feature type="transmembrane region" description="Helical" evidence="1">
    <location>
        <begin position="160"/>
        <end position="177"/>
    </location>
</feature>
<keyword evidence="1" id="KW-0812">Transmembrane</keyword>
<gene>
    <name evidence="2" type="ORF">GGQ60_000801</name>
</gene>
<proteinExistence type="predicted"/>
<feature type="transmembrane region" description="Helical" evidence="1">
    <location>
        <begin position="197"/>
        <end position="222"/>
    </location>
</feature>
<evidence type="ECO:0000256" key="1">
    <source>
        <dbReference type="SAM" id="Phobius"/>
    </source>
</evidence>
<dbReference type="Proteomes" id="UP000532273">
    <property type="component" value="Unassembled WGS sequence"/>
</dbReference>
<dbReference type="EMBL" id="JACIEF010000001">
    <property type="protein sequence ID" value="MBB4106841.1"/>
    <property type="molecule type" value="Genomic_DNA"/>
</dbReference>
<dbReference type="AlphaFoldDB" id="A0A7W6K7Y4"/>
<reference evidence="2 3" key="1">
    <citation type="submission" date="2020-08" db="EMBL/GenBank/DDBJ databases">
        <title>Genomic Encyclopedia of Type Strains, Phase IV (KMG-IV): sequencing the most valuable type-strain genomes for metagenomic binning, comparative biology and taxonomic classification.</title>
        <authorList>
            <person name="Goeker M."/>
        </authorList>
    </citation>
    <scope>NUCLEOTIDE SEQUENCE [LARGE SCALE GENOMIC DNA]</scope>
    <source>
        <strain evidence="2 3">DSM 100774</strain>
    </source>
</reference>
<feature type="transmembrane region" description="Helical" evidence="1">
    <location>
        <begin position="29"/>
        <end position="50"/>
    </location>
</feature>
<accession>A0A7W6K7Y4</accession>
<keyword evidence="1" id="KW-0472">Membrane</keyword>